<keyword evidence="1" id="KW-1133">Transmembrane helix</keyword>
<comment type="caution">
    <text evidence="2">The sequence shown here is derived from an EMBL/GenBank/DDBJ whole genome shotgun (WGS) entry which is preliminary data.</text>
</comment>
<dbReference type="Proteomes" id="UP000230638">
    <property type="component" value="Unassembled WGS sequence"/>
</dbReference>
<keyword evidence="1" id="KW-0812">Transmembrane</keyword>
<evidence type="ECO:0000313" key="3">
    <source>
        <dbReference type="Proteomes" id="UP000230638"/>
    </source>
</evidence>
<protein>
    <submittedName>
        <fullName evidence="2">Uncharacterized protein</fullName>
    </submittedName>
</protein>
<dbReference type="EMBL" id="PCTL01000026">
    <property type="protein sequence ID" value="PIP73247.1"/>
    <property type="molecule type" value="Genomic_DNA"/>
</dbReference>
<reference evidence="2 3" key="1">
    <citation type="submission" date="2017-09" db="EMBL/GenBank/DDBJ databases">
        <title>Depth-based differentiation of microbial function through sediment-hosted aquifers and enrichment of novel symbionts in the deep terrestrial subsurface.</title>
        <authorList>
            <person name="Probst A.J."/>
            <person name="Ladd B."/>
            <person name="Jarett J.K."/>
            <person name="Geller-Mcgrath D.E."/>
            <person name="Sieber C.M."/>
            <person name="Emerson J.B."/>
            <person name="Anantharaman K."/>
            <person name="Thomas B.C."/>
            <person name="Malmstrom R."/>
            <person name="Stieglmeier M."/>
            <person name="Klingl A."/>
            <person name="Woyke T."/>
            <person name="Ryan C.M."/>
            <person name="Banfield J.F."/>
        </authorList>
    </citation>
    <scope>NUCLEOTIDE SEQUENCE [LARGE SCALE GENOMIC DNA]</scope>
    <source>
        <strain evidence="2">CG22_combo_CG10-13_8_21_14_all_47_15</strain>
    </source>
</reference>
<gene>
    <name evidence="2" type="ORF">COW88_02540</name>
</gene>
<name>A0A2H0CTM5_9BACT</name>
<organism evidence="2 3">
    <name type="scientific">Candidatus Lloydbacteria bacterium CG22_combo_CG10-13_8_21_14_all_47_15</name>
    <dbReference type="NCBI Taxonomy" id="1974635"/>
    <lineage>
        <taxon>Bacteria</taxon>
        <taxon>Candidatus Lloydiibacteriota</taxon>
    </lineage>
</organism>
<evidence type="ECO:0000256" key="1">
    <source>
        <dbReference type="SAM" id="Phobius"/>
    </source>
</evidence>
<keyword evidence="1" id="KW-0472">Membrane</keyword>
<feature type="transmembrane region" description="Helical" evidence="1">
    <location>
        <begin position="28"/>
        <end position="48"/>
    </location>
</feature>
<sequence length="71" mass="8307">MLKKILTTVEENNRVVRNLQRSMRWGRFFSILYWVIILGAMFGAYYFAQPFIDQLREVYSGVPNLGGLFGN</sequence>
<evidence type="ECO:0000313" key="2">
    <source>
        <dbReference type="EMBL" id="PIP73247.1"/>
    </source>
</evidence>
<proteinExistence type="predicted"/>
<accession>A0A2H0CTM5</accession>
<dbReference type="AlphaFoldDB" id="A0A2H0CTM5"/>